<accession>A0ABP5CR48</accession>
<proteinExistence type="predicted"/>
<gene>
    <name evidence="2" type="ORF">GCM10009838_25530</name>
</gene>
<name>A0ABP5CR48_9ACTN</name>
<dbReference type="NCBIfam" id="NF040566">
    <property type="entry name" value="SCO2522_fam"/>
    <property type="match status" value="1"/>
</dbReference>
<reference evidence="3" key="1">
    <citation type="journal article" date="2019" name="Int. J. Syst. Evol. Microbiol.">
        <title>The Global Catalogue of Microorganisms (GCM) 10K type strain sequencing project: providing services to taxonomists for standard genome sequencing and annotation.</title>
        <authorList>
            <consortium name="The Broad Institute Genomics Platform"/>
            <consortium name="The Broad Institute Genome Sequencing Center for Infectious Disease"/>
            <person name="Wu L."/>
            <person name="Ma J."/>
        </authorList>
    </citation>
    <scope>NUCLEOTIDE SEQUENCE [LARGE SCALE GENOMIC DNA]</scope>
    <source>
        <strain evidence="3">JCM 16013</strain>
    </source>
</reference>
<keyword evidence="3" id="KW-1185">Reference proteome</keyword>
<sequence>MTAVTPRRFSEEPARVFVEHSQGTTVQNLPLSHLSLEVGHFYMEDLRNDDAPIREQFERVKPWLDAATATVVCGEEKPRVSTCFLIDDYFQRWPDASEIMEKLLRLAQEAGIAIDYLARESACARRSDGFQVAELVARRILEEPEPETTTGGRPPTSRSGWLANGRPPREAAVLSAMQAHDWEPGVEYARRNHSIFLDVELWKDRTEPGAGDDEVLSRRLYSCPFLAAVWQLVRLGLLRKDGAPALEVTDWDGVWRDDWSQVPDIIKVNPQAKPFYAYRCLSVMPQHFLGVEHAVRHIVDHVLLDPPVVESVRTRARQKDIPLPAAVADRISYHFFEG</sequence>
<evidence type="ECO:0000313" key="2">
    <source>
        <dbReference type="EMBL" id="GAA1966669.1"/>
    </source>
</evidence>
<dbReference type="EMBL" id="BAAAQM010000012">
    <property type="protein sequence ID" value="GAA1966669.1"/>
    <property type="molecule type" value="Genomic_DNA"/>
</dbReference>
<dbReference type="RefSeq" id="WP_344657182.1">
    <property type="nucleotide sequence ID" value="NZ_BAAAQM010000012.1"/>
</dbReference>
<protein>
    <submittedName>
        <fullName evidence="2">SCO2522 family protein</fullName>
    </submittedName>
</protein>
<evidence type="ECO:0000256" key="1">
    <source>
        <dbReference type="SAM" id="MobiDB-lite"/>
    </source>
</evidence>
<comment type="caution">
    <text evidence="2">The sequence shown here is derived from an EMBL/GenBank/DDBJ whole genome shotgun (WGS) entry which is preliminary data.</text>
</comment>
<dbReference type="InterPro" id="IPR049747">
    <property type="entry name" value="SCO2522-like"/>
</dbReference>
<feature type="compositionally biased region" description="Low complexity" evidence="1">
    <location>
        <begin position="147"/>
        <end position="160"/>
    </location>
</feature>
<feature type="region of interest" description="Disordered" evidence="1">
    <location>
        <begin position="141"/>
        <end position="164"/>
    </location>
</feature>
<dbReference type="Proteomes" id="UP001499854">
    <property type="component" value="Unassembled WGS sequence"/>
</dbReference>
<evidence type="ECO:0000313" key="3">
    <source>
        <dbReference type="Proteomes" id="UP001499854"/>
    </source>
</evidence>
<organism evidence="2 3">
    <name type="scientific">Catenulispora subtropica</name>
    <dbReference type="NCBI Taxonomy" id="450798"/>
    <lineage>
        <taxon>Bacteria</taxon>
        <taxon>Bacillati</taxon>
        <taxon>Actinomycetota</taxon>
        <taxon>Actinomycetes</taxon>
        <taxon>Catenulisporales</taxon>
        <taxon>Catenulisporaceae</taxon>
        <taxon>Catenulispora</taxon>
    </lineage>
</organism>